<evidence type="ECO:0000256" key="17">
    <source>
        <dbReference type="RuleBase" id="RU004208"/>
    </source>
</evidence>
<dbReference type="CDD" id="cd02995">
    <property type="entry name" value="PDI_a_PDI_a'_C"/>
    <property type="match status" value="1"/>
</dbReference>
<evidence type="ECO:0000256" key="10">
    <source>
        <dbReference type="ARBA" id="ARBA00023034"/>
    </source>
</evidence>
<dbReference type="InterPro" id="IPR017937">
    <property type="entry name" value="Thioredoxin_CS"/>
</dbReference>
<accession>A0A1X7VCQ9</accession>
<feature type="disulfide bond" description="Redox-active" evidence="16">
    <location>
        <begin position="394"/>
        <end position="397"/>
    </location>
</feature>
<dbReference type="GO" id="GO:0034976">
    <property type="term" value="P:response to endoplasmic reticulum stress"/>
    <property type="evidence" value="ECO:0007669"/>
    <property type="project" value="TreeGrafter"/>
</dbReference>
<dbReference type="Pfam" id="PF00085">
    <property type="entry name" value="Thioredoxin"/>
    <property type="match status" value="2"/>
</dbReference>
<evidence type="ECO:0000256" key="11">
    <source>
        <dbReference type="ARBA" id="ARBA00023121"/>
    </source>
</evidence>
<evidence type="ECO:0000256" key="13">
    <source>
        <dbReference type="ARBA" id="ARBA00023157"/>
    </source>
</evidence>
<keyword evidence="8" id="KW-0677">Repeat</keyword>
<dbReference type="AlphaFoldDB" id="A0A1X7VCQ9"/>
<reference evidence="21" key="1">
    <citation type="submission" date="2017-05" db="UniProtKB">
        <authorList>
            <consortium name="EnsemblMetazoa"/>
        </authorList>
    </citation>
    <scope>IDENTIFICATION</scope>
</reference>
<dbReference type="Pfam" id="PF13848">
    <property type="entry name" value="Thioredoxin_6"/>
    <property type="match status" value="1"/>
</dbReference>
<keyword evidence="15 16" id="KW-0676">Redox-active center</keyword>
<dbReference type="SUPFAM" id="SSF52833">
    <property type="entry name" value="Thioredoxin-like"/>
    <property type="match status" value="4"/>
</dbReference>
<dbReference type="FunFam" id="3.40.30.10:FF:000045">
    <property type="entry name" value="Disulfide-isomerase A3"/>
    <property type="match status" value="1"/>
</dbReference>
<evidence type="ECO:0000256" key="8">
    <source>
        <dbReference type="ARBA" id="ARBA00022737"/>
    </source>
</evidence>
<dbReference type="InterPro" id="IPR038261">
    <property type="entry name" value="GPP34-like_sf"/>
</dbReference>
<dbReference type="NCBIfam" id="TIGR01126">
    <property type="entry name" value="pdi_dom"/>
    <property type="match status" value="2"/>
</dbReference>
<evidence type="ECO:0000256" key="14">
    <source>
        <dbReference type="ARBA" id="ARBA00023235"/>
    </source>
</evidence>
<comment type="similarity">
    <text evidence="4 17">Belongs to the protein disulfide isomerase family.</text>
</comment>
<evidence type="ECO:0000256" key="4">
    <source>
        <dbReference type="ARBA" id="ARBA00006347"/>
    </source>
</evidence>
<evidence type="ECO:0000256" key="16">
    <source>
        <dbReference type="PIRSR" id="PIRSR605792-51"/>
    </source>
</evidence>
<evidence type="ECO:0000256" key="5">
    <source>
        <dbReference type="ARBA" id="ARBA00007284"/>
    </source>
</evidence>
<dbReference type="EC" id="5.3.4.1" evidence="6 18"/>
<evidence type="ECO:0000256" key="3">
    <source>
        <dbReference type="ARBA" id="ARBA00004319"/>
    </source>
</evidence>
<dbReference type="PANTHER" id="PTHR18929:SF132">
    <property type="entry name" value="PROTEIN DISULFIDE-ISOMERASE A3"/>
    <property type="match status" value="1"/>
</dbReference>
<feature type="domain" description="Thioredoxin" evidence="20">
    <location>
        <begin position="344"/>
        <end position="473"/>
    </location>
</feature>
<feature type="region of interest" description="Disordered" evidence="19">
    <location>
        <begin position="476"/>
        <end position="560"/>
    </location>
</feature>
<dbReference type="PANTHER" id="PTHR18929">
    <property type="entry name" value="PROTEIN DISULFIDE ISOMERASE"/>
    <property type="match status" value="1"/>
</dbReference>
<dbReference type="Gene3D" id="3.40.30.10">
    <property type="entry name" value="Glutaredoxin"/>
    <property type="match status" value="4"/>
</dbReference>
<protein>
    <recommendedName>
        <fullName evidence="6 18">Protein disulfide-isomerase</fullName>
        <ecNumber evidence="6 18">5.3.4.1</ecNumber>
    </recommendedName>
</protein>
<dbReference type="FunCoup" id="A0A1X7VCQ9">
    <property type="interactions" value="757"/>
</dbReference>
<dbReference type="InParanoid" id="A0A1X7VCQ9"/>
<dbReference type="Gene3D" id="1.10.3630.10">
    <property type="entry name" value="yeast vps74-n-term truncation variant domain like"/>
    <property type="match status" value="1"/>
</dbReference>
<feature type="disulfide bond" description="Redox-active" evidence="16">
    <location>
        <begin position="52"/>
        <end position="55"/>
    </location>
</feature>
<evidence type="ECO:0000256" key="18">
    <source>
        <dbReference type="RuleBase" id="RU361130"/>
    </source>
</evidence>
<dbReference type="CDD" id="cd03073">
    <property type="entry name" value="PDI_b'_ERp72_ERp57"/>
    <property type="match status" value="1"/>
</dbReference>
<keyword evidence="7 18" id="KW-0732">Signal</keyword>
<comment type="catalytic activity">
    <reaction evidence="1 18">
        <text>Catalyzes the rearrangement of -S-S- bonds in proteins.</text>
        <dbReference type="EC" id="5.3.4.1"/>
    </reaction>
</comment>
<keyword evidence="11" id="KW-0446">Lipid-binding</keyword>
<comment type="subcellular location">
    <subcellularLocation>
        <location evidence="3">Endoplasmic reticulum lumen</location>
    </subcellularLocation>
    <subcellularLocation>
        <location evidence="2">Golgi apparatus membrane</location>
        <topology evidence="2">Peripheral membrane protein</topology>
        <orientation evidence="2">Cytoplasmic side</orientation>
    </subcellularLocation>
</comment>
<dbReference type="GO" id="GO:0000139">
    <property type="term" value="C:Golgi membrane"/>
    <property type="evidence" value="ECO:0007669"/>
    <property type="project" value="UniProtKB-SubCell"/>
</dbReference>
<evidence type="ECO:0000256" key="19">
    <source>
        <dbReference type="SAM" id="MobiDB-lite"/>
    </source>
</evidence>
<dbReference type="PRINTS" id="PR00421">
    <property type="entry name" value="THIOREDOXIN"/>
</dbReference>
<name>A0A1X7VCQ9_AMPQE</name>
<evidence type="ECO:0000313" key="21">
    <source>
        <dbReference type="EnsemblMetazoa" id="Aqu2.1.37816_001"/>
    </source>
</evidence>
<keyword evidence="13 16" id="KW-1015">Disulfide bond</keyword>
<sequence length="803" mass="88960">MVRSLFFLACLVFLAFADEEDDPGDVIVLDDSNFAEGVNVDLILVEFYAPWCGHCKRLAPEYKQAATLLKQSDPPVPLAKVDCPANTAICNKYGVSGYPTLKIFRNGEISSDYNGPRSAPGIVSYMEKQSGPSSKELGSVQDLKNFIDSDEHTVIGFFTGDDSKLRTAFMSTANSMREDFKFAHTTASEVLEEYGYSDQVAIFQPPYMVTKLDPSPFVYEGDATASALREFIESEHMGIAGVRSTDDVKFYDEKPLCVVYYDVDYTKNPKGTNYWRNRVIKVAKQFADDGVHFAVSDNEDFRNEVEALGLTGKEPTAGIYDAKGKYAMSKDFSVDSLKEFVQDYLDGKLEPHIKSEPVPADNTGPVTVVVGKNFDEIVNDDSKDVLIEFYAPWCGHCKALAPKYDELGDKLKGDTNIVIAKTDATANDYPPQFQVQGYPTIFWVPAGNKSNPQRYEGGREVSDFLKFIKDNATNKPVKVEGEKSKKKKKELGGRSMATRRTGGLVQRANASTSGSGSSRGASAYEGPSSSDGGASGGATPDADIPGQKDYDEDESGDSKSMRMTLMEEVLLLGLKDREGYTSFWNDCISSGLRGCMMVELALRGRIELEKQGMRRKSLLYRKVLLKSPAPTGDVLLDEALRHIKETSPPDNVQSWIELLSGETWNPLNLRYQIRNVRERIAKNLVEKGILTTEKQSFVVFDMTTHPLTDTTSKQRLVKKVQESVLTKWVNETSRMDKRSLALIILAHASDVLENAFASLQDDDYDMAMKRVRQLLDADPDEEAQKSGGGAAEMIWAVASAFLK</sequence>
<dbReference type="STRING" id="400682.A0A1X7VCQ9"/>
<dbReference type="InterPro" id="IPR008628">
    <property type="entry name" value="GPP34-like"/>
</dbReference>
<dbReference type="FunFam" id="3.40.30.10:FF:000303">
    <property type="entry name" value="Protein disulfide-isomerase"/>
    <property type="match status" value="1"/>
</dbReference>
<evidence type="ECO:0000259" key="20">
    <source>
        <dbReference type="PROSITE" id="PS51352"/>
    </source>
</evidence>
<feature type="signal peptide" evidence="18">
    <location>
        <begin position="1"/>
        <end position="17"/>
    </location>
</feature>
<dbReference type="PROSITE" id="PS51352">
    <property type="entry name" value="THIOREDOXIN_2"/>
    <property type="match status" value="2"/>
</dbReference>
<dbReference type="InterPro" id="IPR005792">
    <property type="entry name" value="Prot_disulphide_isomerase"/>
</dbReference>
<dbReference type="FunFam" id="1.10.3630.10:FF:000001">
    <property type="entry name" value="Golgi phosphoprotein 3"/>
    <property type="match status" value="1"/>
</dbReference>
<dbReference type="GO" id="GO:0005788">
    <property type="term" value="C:endoplasmic reticulum lumen"/>
    <property type="evidence" value="ECO:0007669"/>
    <property type="project" value="UniProtKB-SubCell"/>
</dbReference>
<dbReference type="InterPro" id="IPR005788">
    <property type="entry name" value="PDI_thioredoxin-like_dom"/>
</dbReference>
<dbReference type="InterPro" id="IPR036249">
    <property type="entry name" value="Thioredoxin-like_sf"/>
</dbReference>
<keyword evidence="9" id="KW-0256">Endoplasmic reticulum</keyword>
<evidence type="ECO:0000256" key="7">
    <source>
        <dbReference type="ARBA" id="ARBA00022729"/>
    </source>
</evidence>
<organism evidence="21">
    <name type="scientific">Amphimedon queenslandica</name>
    <name type="common">Sponge</name>
    <dbReference type="NCBI Taxonomy" id="400682"/>
    <lineage>
        <taxon>Eukaryota</taxon>
        <taxon>Metazoa</taxon>
        <taxon>Porifera</taxon>
        <taxon>Demospongiae</taxon>
        <taxon>Heteroscleromorpha</taxon>
        <taxon>Haplosclerida</taxon>
        <taxon>Niphatidae</taxon>
        <taxon>Amphimedon</taxon>
    </lineage>
</organism>
<evidence type="ECO:0000256" key="9">
    <source>
        <dbReference type="ARBA" id="ARBA00022824"/>
    </source>
</evidence>
<feature type="compositionally biased region" description="Low complexity" evidence="19">
    <location>
        <begin position="510"/>
        <end position="543"/>
    </location>
</feature>
<keyword evidence="14 18" id="KW-0413">Isomerase</keyword>
<dbReference type="OrthoDB" id="2189106at2759"/>
<dbReference type="FunFam" id="3.40.30.10:FF:000017">
    <property type="entry name" value="Protein disulfide-isomerase A4"/>
    <property type="match status" value="1"/>
</dbReference>
<keyword evidence="12" id="KW-0472">Membrane</keyword>
<dbReference type="GO" id="GO:0006457">
    <property type="term" value="P:protein folding"/>
    <property type="evidence" value="ECO:0007669"/>
    <property type="project" value="TreeGrafter"/>
</dbReference>
<dbReference type="InterPro" id="IPR013766">
    <property type="entry name" value="Thioredoxin_domain"/>
</dbReference>
<evidence type="ECO:0000256" key="15">
    <source>
        <dbReference type="ARBA" id="ARBA00023284"/>
    </source>
</evidence>
<evidence type="ECO:0000256" key="12">
    <source>
        <dbReference type="ARBA" id="ARBA00023136"/>
    </source>
</evidence>
<dbReference type="GO" id="GO:0003756">
    <property type="term" value="F:protein disulfide isomerase activity"/>
    <property type="evidence" value="ECO:0007669"/>
    <property type="project" value="UniProtKB-EC"/>
</dbReference>
<keyword evidence="10" id="KW-0333">Golgi apparatus</keyword>
<dbReference type="Pfam" id="PF05719">
    <property type="entry name" value="GPP34"/>
    <property type="match status" value="1"/>
</dbReference>
<feature type="chain" id="PRO_5010755520" description="Protein disulfide-isomerase" evidence="18">
    <location>
        <begin position="18"/>
        <end position="803"/>
    </location>
</feature>
<comment type="similarity">
    <text evidence="5">Belongs to the GOLPH3/VPS74 family.</text>
</comment>
<dbReference type="NCBIfam" id="TIGR01130">
    <property type="entry name" value="ER_PDI_fam"/>
    <property type="match status" value="1"/>
</dbReference>
<dbReference type="FunFam" id="3.40.30.10:FF:000077">
    <property type="entry name" value="Protein disulfide-isomerase"/>
    <property type="match status" value="1"/>
</dbReference>
<dbReference type="CDD" id="cd02961">
    <property type="entry name" value="PDI_a_family"/>
    <property type="match status" value="1"/>
</dbReference>
<dbReference type="GO" id="GO:0070273">
    <property type="term" value="F:phosphatidylinositol-4-phosphate binding"/>
    <property type="evidence" value="ECO:0007669"/>
    <property type="project" value="InterPro"/>
</dbReference>
<dbReference type="PROSITE" id="PS00194">
    <property type="entry name" value="THIOREDOXIN_1"/>
    <property type="match status" value="2"/>
</dbReference>
<evidence type="ECO:0000256" key="6">
    <source>
        <dbReference type="ARBA" id="ARBA00012723"/>
    </source>
</evidence>
<evidence type="ECO:0000256" key="1">
    <source>
        <dbReference type="ARBA" id="ARBA00001182"/>
    </source>
</evidence>
<evidence type="ECO:0000256" key="2">
    <source>
        <dbReference type="ARBA" id="ARBA00004255"/>
    </source>
</evidence>
<dbReference type="eggNOG" id="KOG0190">
    <property type="taxonomic scope" value="Eukaryota"/>
</dbReference>
<dbReference type="EnsemblMetazoa" id="Aqu2.1.37816_001">
    <property type="protein sequence ID" value="Aqu2.1.37816_001"/>
    <property type="gene ID" value="Aqu2.1.37816"/>
</dbReference>
<feature type="domain" description="Thioredoxin" evidence="20">
    <location>
        <begin position="7"/>
        <end position="131"/>
    </location>
</feature>
<proteinExistence type="inferred from homology"/>